<sequence>MTFERCSAEEFGGALYVIGGFDQQGGSVNLNTCTSGRAAGGVYVDGSFYEESGAMYFHNCTSSKQGGGMFLRCNQAGSNSCNINQSRLAFHSCSSAFGGGLSLSGALDLMHSNASFENCRAESEGGGLEVTSGSAVAAQVARLEFKQCAAGAYGGGMHAREAQMSLDNSNVTFVECTAGRQGGGFEILDGRLTHSSGMMSFHFCKAYTGAAFSSTWGAELAEVNVEMCIGLGSGVRSSMGNVSIQRLTFVYDDPSAGHEPSVMAPNVSISEVDCTATHQCSVHAFTWRIPSLLCPPGREKHSGSSPEPHHGCRLCERGYFQPLPWRNPHCLPCPSEAQACDAVSVTMQAGYMLDVPNLSSINDFSELESVKRTYFCPNAASCPGGRLAYQNQTAMCSPGATGEGCEFSTPGYSAGDYDNPFSKFKCPTARSVWVMAASYLFGKDLFVFVLASSSVLGAKAGRKESAVLVNQLMAFGIIASRCLAALMQAEVFARQSVYFRDVLHAWGIVIDAGTGQAASGTPVRCFAKAMYEDHSLTEFFSFFALANVPALLLVCVFGCAKGFWLSIIVG</sequence>
<dbReference type="Proteomes" id="UP000601435">
    <property type="component" value="Unassembled WGS sequence"/>
</dbReference>
<keyword evidence="1" id="KW-1133">Transmembrane helix</keyword>
<name>A0A812YRQ6_9DINO</name>
<comment type="caution">
    <text evidence="2">The sequence shown here is derived from an EMBL/GenBank/DDBJ whole genome shotgun (WGS) entry which is preliminary data.</text>
</comment>
<organism evidence="2 3">
    <name type="scientific">Symbiodinium necroappetens</name>
    <dbReference type="NCBI Taxonomy" id="1628268"/>
    <lineage>
        <taxon>Eukaryota</taxon>
        <taxon>Sar</taxon>
        <taxon>Alveolata</taxon>
        <taxon>Dinophyceae</taxon>
        <taxon>Suessiales</taxon>
        <taxon>Symbiodiniaceae</taxon>
        <taxon>Symbiodinium</taxon>
    </lineage>
</organism>
<evidence type="ECO:0000256" key="1">
    <source>
        <dbReference type="SAM" id="Phobius"/>
    </source>
</evidence>
<feature type="non-terminal residue" evidence="2">
    <location>
        <position position="1"/>
    </location>
</feature>
<dbReference type="OrthoDB" id="10684833at2759"/>
<dbReference type="AlphaFoldDB" id="A0A812YRQ6"/>
<protein>
    <submittedName>
        <fullName evidence="2">PmpB protein</fullName>
    </submittedName>
</protein>
<feature type="transmembrane region" description="Helical" evidence="1">
    <location>
        <begin position="539"/>
        <end position="560"/>
    </location>
</feature>
<dbReference type="EMBL" id="CAJNJA010043317">
    <property type="protein sequence ID" value="CAE7792645.1"/>
    <property type="molecule type" value="Genomic_DNA"/>
</dbReference>
<evidence type="ECO:0000313" key="3">
    <source>
        <dbReference type="Proteomes" id="UP000601435"/>
    </source>
</evidence>
<accession>A0A812YRQ6</accession>
<keyword evidence="1" id="KW-0472">Membrane</keyword>
<keyword evidence="3" id="KW-1185">Reference proteome</keyword>
<reference evidence="2" key="1">
    <citation type="submission" date="2021-02" db="EMBL/GenBank/DDBJ databases">
        <authorList>
            <person name="Dougan E. K."/>
            <person name="Rhodes N."/>
            <person name="Thang M."/>
            <person name="Chan C."/>
        </authorList>
    </citation>
    <scope>NUCLEOTIDE SEQUENCE</scope>
</reference>
<keyword evidence="1" id="KW-0812">Transmembrane</keyword>
<proteinExistence type="predicted"/>
<gene>
    <name evidence="2" type="primary">pmpB</name>
    <name evidence="2" type="ORF">SNEC2469_LOCUS23297</name>
</gene>
<evidence type="ECO:0000313" key="2">
    <source>
        <dbReference type="EMBL" id="CAE7792645.1"/>
    </source>
</evidence>